<dbReference type="EMBL" id="BAAAZW010000013">
    <property type="protein sequence ID" value="GAA3970178.1"/>
    <property type="molecule type" value="Genomic_DNA"/>
</dbReference>
<evidence type="ECO:0000313" key="2">
    <source>
        <dbReference type="EMBL" id="GAA3970178.1"/>
    </source>
</evidence>
<keyword evidence="3" id="KW-1185">Reference proteome</keyword>
<dbReference type="SUPFAM" id="SSF75304">
    <property type="entry name" value="Amidase signature (AS) enzymes"/>
    <property type="match status" value="1"/>
</dbReference>
<sequence length="496" mass="51616">MRSSRGRWDGAEWSHDGGAVTEASATALGRAIRSGTLTSRQVVGEHIDILRRRSDLGAVAEDRFDEALAEADAADRMVSDAAAPESLPPLLGVPFTVKESIPVAGMPHTGGLASRRGLRAADDAVAVQRLRAAGAIVVAVTNTAELCLGIESYNPLYGRTRNPYDTSRVAGGSSGGEGAAVGAGGVPFGVGADTGGSIRIPAFFCGVFGHKPTPGLVPSAEQIPSLTRHAGTASDPMETIGPLARRAEDLMPLLRIIADPDAVEAIPDPHAVKFDGRPIVVPDHSTYLRPIAAELSAARDRAARVLADAGGVVQHVSLPGLRRAAQFYLIELRKHAGTSVADLFDLFAESPYDGRLPAWTRAHSLQLKLAIIGDRIAGAVPAAVQRRIAAAGRELAAEIEAAMGDGVLLHPPFPRTAPRHSGTLARPWLFGGASVFNLLALPVTEVPLGLDRRGLPLGIQVAAAAGNDHLTIAAALHLERGVGGWVPPGGRAPIVR</sequence>
<protein>
    <submittedName>
        <fullName evidence="2">Amidase</fullName>
    </submittedName>
</protein>
<organism evidence="2 3">
    <name type="scientific">Gordonia caeni</name>
    <dbReference type="NCBI Taxonomy" id="1007097"/>
    <lineage>
        <taxon>Bacteria</taxon>
        <taxon>Bacillati</taxon>
        <taxon>Actinomycetota</taxon>
        <taxon>Actinomycetes</taxon>
        <taxon>Mycobacteriales</taxon>
        <taxon>Gordoniaceae</taxon>
        <taxon>Gordonia</taxon>
    </lineage>
</organism>
<dbReference type="PROSITE" id="PS00571">
    <property type="entry name" value="AMIDASES"/>
    <property type="match status" value="1"/>
</dbReference>
<dbReference type="Pfam" id="PF01425">
    <property type="entry name" value="Amidase"/>
    <property type="match status" value="1"/>
</dbReference>
<dbReference type="Gene3D" id="3.90.1300.10">
    <property type="entry name" value="Amidase signature (AS) domain"/>
    <property type="match status" value="1"/>
</dbReference>
<dbReference type="InterPro" id="IPR023631">
    <property type="entry name" value="Amidase_dom"/>
</dbReference>
<accession>A0ABP7PRR8</accession>
<feature type="domain" description="Amidase" evidence="1">
    <location>
        <begin position="54"/>
        <end position="471"/>
    </location>
</feature>
<reference evidence="3" key="1">
    <citation type="journal article" date="2019" name="Int. J. Syst. Evol. Microbiol.">
        <title>The Global Catalogue of Microorganisms (GCM) 10K type strain sequencing project: providing services to taxonomists for standard genome sequencing and annotation.</title>
        <authorList>
            <consortium name="The Broad Institute Genomics Platform"/>
            <consortium name="The Broad Institute Genome Sequencing Center for Infectious Disease"/>
            <person name="Wu L."/>
            <person name="Ma J."/>
        </authorList>
    </citation>
    <scope>NUCLEOTIDE SEQUENCE [LARGE SCALE GENOMIC DNA]</scope>
    <source>
        <strain evidence="3">JCM 16923</strain>
    </source>
</reference>
<proteinExistence type="predicted"/>
<gene>
    <name evidence="2" type="ORF">GCM10022231_34500</name>
</gene>
<evidence type="ECO:0000259" key="1">
    <source>
        <dbReference type="Pfam" id="PF01425"/>
    </source>
</evidence>
<comment type="caution">
    <text evidence="2">The sequence shown here is derived from an EMBL/GenBank/DDBJ whole genome shotgun (WGS) entry which is preliminary data.</text>
</comment>
<dbReference type="Proteomes" id="UP001418444">
    <property type="component" value="Unassembled WGS sequence"/>
</dbReference>
<dbReference type="PANTHER" id="PTHR43372">
    <property type="entry name" value="FATTY-ACID AMIDE HYDROLASE"/>
    <property type="match status" value="1"/>
</dbReference>
<dbReference type="PANTHER" id="PTHR43372:SF4">
    <property type="entry name" value="FATTY-ACID AMIDE HYDROLASE 2"/>
    <property type="match status" value="1"/>
</dbReference>
<dbReference type="InterPro" id="IPR036928">
    <property type="entry name" value="AS_sf"/>
</dbReference>
<dbReference type="InterPro" id="IPR020556">
    <property type="entry name" value="Amidase_CS"/>
</dbReference>
<dbReference type="InterPro" id="IPR052739">
    <property type="entry name" value="FAAH2"/>
</dbReference>
<evidence type="ECO:0000313" key="3">
    <source>
        <dbReference type="Proteomes" id="UP001418444"/>
    </source>
</evidence>
<name>A0ABP7PRR8_9ACTN</name>